<gene>
    <name evidence="2" type="ORF">GWO68_17605</name>
</gene>
<dbReference type="GO" id="GO:0004803">
    <property type="term" value="F:transposase activity"/>
    <property type="evidence" value="ECO:0007669"/>
    <property type="project" value="InterPro"/>
</dbReference>
<evidence type="ECO:0000313" key="3">
    <source>
        <dbReference type="Proteomes" id="UP000478546"/>
    </source>
</evidence>
<comment type="caution">
    <text evidence="2">The sequence shown here is derived from an EMBL/GenBank/DDBJ whole genome shotgun (WGS) entry which is preliminary data.</text>
</comment>
<dbReference type="Proteomes" id="UP000478546">
    <property type="component" value="Unassembled WGS sequence"/>
</dbReference>
<dbReference type="AlphaFoldDB" id="A0A6B2H5H3"/>
<dbReference type="PANTHER" id="PTHR37529:SF1">
    <property type="entry name" value="TRANSPOSASE INSG FOR INSERTION SEQUENCE ELEMENT IS4-RELATED"/>
    <property type="match status" value="1"/>
</dbReference>
<name>A0A6B2H5H3_9BACT</name>
<dbReference type="Pfam" id="PF01609">
    <property type="entry name" value="DDE_Tnp_1"/>
    <property type="match status" value="1"/>
</dbReference>
<sequence>MRKSSEEIIYRVRECFMVDEVEEQYKSRPEDFTRSRILPFKLLVVFMLRRLYKNLALEISEFFKDLAQPQVSLSKSAFTQARQKLSPLFFRNLLHKLHLEFYTDNDERVKQLKSMRLLAVDGSTLDLPFSPELATVYGTHSNQHREARYIKARASVMYDLLNGMVLDGVLQPFAQGEPAAALKHLNYAREGDLLVYDRNYASFQMVYEHRQRGMHVLMRLRSSFSRQVEDFAQSGAVDALVLISPGKNTPLQAYGRDAAIQVRLVKFSLANGETALLLTTLLNKEEFPVELLKQIYAMRWGVETVYDILKNVLRVEYFSGFTQVAIEQDFYISLFLMNLQTLLADELQQELNTRYGHRKLVYKINLATAIGHLKKNVVALFTSNTSQQVLLELKENFLQHVEPVRPNRKYPRQKDKYRHRKTPILMKNRKNVL</sequence>
<dbReference type="InterPro" id="IPR012337">
    <property type="entry name" value="RNaseH-like_sf"/>
</dbReference>
<organism evidence="2 3">
    <name type="scientific">Pontibacter fetidus</name>
    <dbReference type="NCBI Taxonomy" id="2700082"/>
    <lineage>
        <taxon>Bacteria</taxon>
        <taxon>Pseudomonadati</taxon>
        <taxon>Bacteroidota</taxon>
        <taxon>Cytophagia</taxon>
        <taxon>Cytophagales</taxon>
        <taxon>Hymenobacteraceae</taxon>
        <taxon>Pontibacter</taxon>
    </lineage>
</organism>
<dbReference type="GO" id="GO:0003677">
    <property type="term" value="F:DNA binding"/>
    <property type="evidence" value="ECO:0007669"/>
    <property type="project" value="InterPro"/>
</dbReference>
<accession>A0A6B2H5H3</accession>
<evidence type="ECO:0000313" key="2">
    <source>
        <dbReference type="EMBL" id="NDK57741.1"/>
    </source>
</evidence>
<reference evidence="2 3" key="1">
    <citation type="submission" date="2020-01" db="EMBL/GenBank/DDBJ databases">
        <authorList>
            <person name="Kim M.K."/>
        </authorList>
    </citation>
    <scope>NUCLEOTIDE SEQUENCE [LARGE SCALE GENOMIC DNA]</scope>
    <source>
        <strain evidence="2 3">BT213</strain>
    </source>
</reference>
<protein>
    <submittedName>
        <fullName evidence="2">IS4 family transposase</fullName>
    </submittedName>
</protein>
<evidence type="ECO:0000259" key="1">
    <source>
        <dbReference type="Pfam" id="PF01609"/>
    </source>
</evidence>
<dbReference type="GO" id="GO:0006313">
    <property type="term" value="P:DNA transposition"/>
    <property type="evidence" value="ECO:0007669"/>
    <property type="project" value="InterPro"/>
</dbReference>
<proteinExistence type="predicted"/>
<dbReference type="RefSeq" id="WP_162347801.1">
    <property type="nucleotide sequence ID" value="NZ_JAAEAA010000042.1"/>
</dbReference>
<keyword evidence="3" id="KW-1185">Reference proteome</keyword>
<dbReference type="InterPro" id="IPR002559">
    <property type="entry name" value="Transposase_11"/>
</dbReference>
<dbReference type="SUPFAM" id="SSF53098">
    <property type="entry name" value="Ribonuclease H-like"/>
    <property type="match status" value="1"/>
</dbReference>
<dbReference type="PANTHER" id="PTHR37529">
    <property type="entry name" value="TRANSPOSASE INSG FOR INSERTION SEQUENCE ELEMENT IS4-RELATED"/>
    <property type="match status" value="1"/>
</dbReference>
<feature type="domain" description="Transposase IS4-like" evidence="1">
    <location>
        <begin position="114"/>
        <end position="339"/>
    </location>
</feature>
<dbReference type="EMBL" id="JAAEAA010000042">
    <property type="protein sequence ID" value="NDK57741.1"/>
    <property type="molecule type" value="Genomic_DNA"/>
</dbReference>
<dbReference type="InterPro" id="IPR047952">
    <property type="entry name" value="Transpos_IS4"/>
</dbReference>
<dbReference type="NCBIfam" id="NF033592">
    <property type="entry name" value="transpos_IS4_1"/>
    <property type="match status" value="1"/>
</dbReference>